<evidence type="ECO:0000256" key="1">
    <source>
        <dbReference type="SAM" id="Phobius"/>
    </source>
</evidence>
<keyword evidence="1" id="KW-0812">Transmembrane</keyword>
<feature type="transmembrane region" description="Helical" evidence="1">
    <location>
        <begin position="237"/>
        <end position="254"/>
    </location>
</feature>
<feature type="transmembrane region" description="Helical" evidence="1">
    <location>
        <begin position="404"/>
        <end position="422"/>
    </location>
</feature>
<dbReference type="OrthoDB" id="10042460at2759"/>
<evidence type="ECO:0000313" key="2">
    <source>
        <dbReference type="EMBL" id="CAH1271479.1"/>
    </source>
</evidence>
<organism evidence="2 3">
    <name type="scientific">Branchiostoma lanceolatum</name>
    <name type="common">Common lancelet</name>
    <name type="synonym">Amphioxus lanceolatum</name>
    <dbReference type="NCBI Taxonomy" id="7740"/>
    <lineage>
        <taxon>Eukaryota</taxon>
        <taxon>Metazoa</taxon>
        <taxon>Chordata</taxon>
        <taxon>Cephalochordata</taxon>
        <taxon>Leptocardii</taxon>
        <taxon>Amphioxiformes</taxon>
        <taxon>Branchiostomatidae</taxon>
        <taxon>Branchiostoma</taxon>
    </lineage>
</organism>
<gene>
    <name evidence="2" type="primary">Hypp4660</name>
    <name evidence="2" type="ORF">BLAG_LOCUS23495</name>
</gene>
<keyword evidence="3" id="KW-1185">Reference proteome</keyword>
<dbReference type="EMBL" id="OV696693">
    <property type="protein sequence ID" value="CAH1271479.1"/>
    <property type="molecule type" value="Genomic_DNA"/>
</dbReference>
<proteinExistence type="predicted"/>
<feature type="transmembrane region" description="Helical" evidence="1">
    <location>
        <begin position="303"/>
        <end position="321"/>
    </location>
</feature>
<name>A0A8K0EWI4_BRALA</name>
<evidence type="ECO:0000313" key="3">
    <source>
        <dbReference type="Proteomes" id="UP000838412"/>
    </source>
</evidence>
<feature type="transmembrane region" description="Helical" evidence="1">
    <location>
        <begin position="202"/>
        <end position="225"/>
    </location>
</feature>
<protein>
    <submittedName>
        <fullName evidence="2">Hypp4660 protein</fullName>
    </submittedName>
</protein>
<keyword evidence="1" id="KW-0472">Membrane</keyword>
<dbReference type="Proteomes" id="UP000838412">
    <property type="component" value="Chromosome 8"/>
</dbReference>
<accession>A0A8K0EWI4</accession>
<feature type="transmembrane region" description="Helical" evidence="1">
    <location>
        <begin position="109"/>
        <end position="127"/>
    </location>
</feature>
<reference evidence="2" key="1">
    <citation type="submission" date="2022-01" db="EMBL/GenBank/DDBJ databases">
        <authorList>
            <person name="Braso-Vives M."/>
        </authorList>
    </citation>
    <scope>NUCLEOTIDE SEQUENCE</scope>
</reference>
<sequence>MEISLDLLQEDSEGHAGIAKSPWIIKSMFVMLGVYRPWVNKYSRGQPVVNKDEDDRPTMSEKEGLLVTVPTTGARAGRYGTVGYGGCRSNRATTQGSNSRRLKRSLPTGLLAVWQAALLAVLVWDAAHTTENTWGSEGQTLHYISKLTFLARLAIPLVITITVLLLDVLSCRNFKWWLILHHRFINRRMEFLDFHETRVHEVLAVVCVVAALGVGLVDVCVITVFLKQSDWRLVVRMAVWCLAYLQFGTLWYAINLCKCSLQAEFQDVCTFLHDNIEDLDASRERIRRARVDYKALRSFSSTYFVLHASISVFSLAAHVYYTYVISTEWEEVDPSTLWTVVMIWTETVFFLAVPVACLGGVNIDHTWHLFQIHCCPARRHGNEKEWDKIVKYVREADPHKTGPWKLVILFTVVTLFGTLHLANQNPHFYPAPAVTNGTAATILQRLMNVK</sequence>
<feature type="transmembrane region" description="Helical" evidence="1">
    <location>
        <begin position="147"/>
        <end position="169"/>
    </location>
</feature>
<dbReference type="AlphaFoldDB" id="A0A8K0EWI4"/>
<feature type="transmembrane region" description="Helical" evidence="1">
    <location>
        <begin position="341"/>
        <end position="361"/>
    </location>
</feature>
<keyword evidence="1" id="KW-1133">Transmembrane helix</keyword>